<evidence type="ECO:0000313" key="1">
    <source>
        <dbReference type="EMBL" id="MFD3394376.1"/>
    </source>
</evidence>
<evidence type="ECO:0000313" key="2">
    <source>
        <dbReference type="Proteomes" id="UP001598138"/>
    </source>
</evidence>
<name>A0ABW6DC38_9BACT</name>
<organism evidence="1 2">
    <name type="scientific">Aquirufa avitistagni</name>
    <dbReference type="NCBI Taxonomy" id="3104728"/>
    <lineage>
        <taxon>Bacteria</taxon>
        <taxon>Pseudomonadati</taxon>
        <taxon>Bacteroidota</taxon>
        <taxon>Cytophagia</taxon>
        <taxon>Cytophagales</taxon>
        <taxon>Flectobacillaceae</taxon>
        <taxon>Aquirufa</taxon>
    </lineage>
</organism>
<dbReference type="GO" id="GO:0016740">
    <property type="term" value="F:transferase activity"/>
    <property type="evidence" value="ECO:0007669"/>
    <property type="project" value="UniProtKB-KW"/>
</dbReference>
<dbReference type="Proteomes" id="UP001598138">
    <property type="component" value="Unassembled WGS sequence"/>
</dbReference>
<keyword evidence="2" id="KW-1185">Reference proteome</keyword>
<gene>
    <name evidence="1" type="ORF">U0R10_07075</name>
</gene>
<reference evidence="1 2" key="1">
    <citation type="submission" date="2024-03" db="EMBL/GenBank/DDBJ databases">
        <title>Aquirufa genome sequencing.</title>
        <authorList>
            <person name="Pitt A."/>
            <person name="Hahn M.W."/>
        </authorList>
    </citation>
    <scope>NUCLEOTIDE SEQUENCE [LARGE SCALE GENOMIC DNA]</scope>
    <source>
        <strain evidence="1 2">OSTEICH-129V</strain>
    </source>
</reference>
<dbReference type="Gene3D" id="3.90.550.10">
    <property type="entry name" value="Spore Coat Polysaccharide Biosynthesis Protein SpsA, Chain A"/>
    <property type="match status" value="1"/>
</dbReference>
<dbReference type="SUPFAM" id="SSF53448">
    <property type="entry name" value="Nucleotide-diphospho-sugar transferases"/>
    <property type="match status" value="1"/>
</dbReference>
<proteinExistence type="predicted"/>
<sequence length="333" mass="39093">MQKIVITICSINYLAQAKTLGDSLLKHNPDYQFLIGLVDRLDQSAIEKSQLPNYPLIELHTIGIEDLDQMCAKYNITELNTAVKPFFLEYVYATYADAEIVHYFDPDIIIYQPLTVIEDALSTNSLFLTPHITSPYPDENRPQERDHLNTGIFNLGYLGTRRTENTAKFLTWWKDRLRDHCYIDLANGMFVDQIWANFAPVFYDDVHVSRHLGLNMAYWNLHERSITNDEEPYEINGNTPLIFFHFSGYSPEKPSEISKYQNRYTFQEKGDVASLFDFYAQALIKNGHHEYKKFPCYYIKPEVVAPRKRFLRVRKYASMPFRWVVNFIDHVKL</sequence>
<dbReference type="RefSeq" id="WP_377983258.1">
    <property type="nucleotide sequence ID" value="NZ_JBBKXZ010000002.1"/>
</dbReference>
<comment type="caution">
    <text evidence="1">The sequence shown here is derived from an EMBL/GenBank/DDBJ whole genome shotgun (WGS) entry which is preliminary data.</text>
</comment>
<keyword evidence="1" id="KW-0808">Transferase</keyword>
<protein>
    <submittedName>
        <fullName evidence="1">Glycosyl transferase</fullName>
    </submittedName>
</protein>
<accession>A0ABW6DC38</accession>
<dbReference type="EMBL" id="JBBKXZ010000002">
    <property type="protein sequence ID" value="MFD3394376.1"/>
    <property type="molecule type" value="Genomic_DNA"/>
</dbReference>
<dbReference type="InterPro" id="IPR029044">
    <property type="entry name" value="Nucleotide-diphossugar_trans"/>
</dbReference>